<proteinExistence type="predicted"/>
<protein>
    <submittedName>
        <fullName evidence="2">Separin-like</fullName>
    </submittedName>
</protein>
<evidence type="ECO:0000313" key="1">
    <source>
        <dbReference type="Proteomes" id="UP000515152"/>
    </source>
</evidence>
<dbReference type="OrthoDB" id="10255632at2759"/>
<dbReference type="RefSeq" id="XP_031414432.1">
    <property type="nucleotide sequence ID" value="XM_031558572.1"/>
</dbReference>
<organism evidence="1 2">
    <name type="scientific">Clupea harengus</name>
    <name type="common">Atlantic herring</name>
    <dbReference type="NCBI Taxonomy" id="7950"/>
    <lineage>
        <taxon>Eukaryota</taxon>
        <taxon>Metazoa</taxon>
        <taxon>Chordata</taxon>
        <taxon>Craniata</taxon>
        <taxon>Vertebrata</taxon>
        <taxon>Euteleostomi</taxon>
        <taxon>Actinopterygii</taxon>
        <taxon>Neopterygii</taxon>
        <taxon>Teleostei</taxon>
        <taxon>Clupei</taxon>
        <taxon>Clupeiformes</taxon>
        <taxon>Clupeoidei</taxon>
        <taxon>Clupeidae</taxon>
        <taxon>Clupea</taxon>
    </lineage>
</organism>
<reference evidence="2" key="1">
    <citation type="submission" date="2025-08" db="UniProtKB">
        <authorList>
            <consortium name="RefSeq"/>
        </authorList>
    </citation>
    <scope>IDENTIFICATION</scope>
</reference>
<keyword evidence="1" id="KW-1185">Reference proteome</keyword>
<evidence type="ECO:0000313" key="2">
    <source>
        <dbReference type="RefSeq" id="XP_031414432.1"/>
    </source>
</evidence>
<accession>A0A6P8EU84</accession>
<dbReference type="AlphaFoldDB" id="A0A6P8EU84"/>
<dbReference type="KEGG" id="char:105913327"/>
<name>A0A6P8EU84_CLUHA</name>
<dbReference type="GeneID" id="105913327"/>
<gene>
    <name evidence="2" type="primary">LOC105913327</name>
</gene>
<sequence>MRCVKTEDFVRRISTSADAGALHDELEGFLSSGGGLNTRAVCDRIIHACYQKLDASLEAGLVQRLVRLVQLAVGGYEHVAEARTGAPLYLEKMLFHILQKLMKMGKQDCSELTLALFHRLKTAAPQVEECQALVQNCFALLWNAAGSVKDTPDQSHTHTLRLRLEALCFRLLQESVCAPAPGGPSKACVYVEEALTQYRRACGSLTHTHATAMTRLLQECVLGPLWGGDEGVCDLTLMCVLTIKVCKMLCGAKLWDLANQQVAEAQRCARGRGEGLRPALKLCGWSVQLHRLLRSSDSDGCHTYSACTQLLSNLPVTMETHSQPLMEACQLVVWATETGPRDGMEASTLQACLAFLKQHQRNIQTLQTISEAATLQNTLCQSLCQAFSSTHTSLKKSQALQGECLQQVVEQLKDSVGELMQQLQKLANENLLQHAVSTVNGVVFELFNRKLHQEALSLIQPLCEQLVKSRPQSLPTERVNHCFLQSVQSLRRVGDHQGALQAVSHWLLCLSEEELQDTCDLTHTHSHTHPIKLWAKIKADAAKNGDEELRLR</sequence>
<dbReference type="Proteomes" id="UP000515152">
    <property type="component" value="Chromosome 21"/>
</dbReference>